<dbReference type="Proteomes" id="UP001366166">
    <property type="component" value="Chromosome"/>
</dbReference>
<dbReference type="Pfam" id="PF00037">
    <property type="entry name" value="Fer4"/>
    <property type="match status" value="1"/>
</dbReference>
<dbReference type="RefSeq" id="WP_338605379.1">
    <property type="nucleotide sequence ID" value="NZ_AP028679.1"/>
</dbReference>
<keyword evidence="3" id="KW-0411">Iron-sulfur</keyword>
<evidence type="ECO:0000313" key="5">
    <source>
        <dbReference type="EMBL" id="BEQ13625.1"/>
    </source>
</evidence>
<dbReference type="KEGG" id="dmp:FAK_06910"/>
<evidence type="ECO:0000313" key="6">
    <source>
        <dbReference type="Proteomes" id="UP001366166"/>
    </source>
</evidence>
<name>A0AAU9ECC4_9BACT</name>
<feature type="domain" description="4Fe-4S ferredoxin-type" evidence="4">
    <location>
        <begin position="205"/>
        <end position="234"/>
    </location>
</feature>
<dbReference type="InterPro" id="IPR017900">
    <property type="entry name" value="4Fe4S_Fe_S_CS"/>
</dbReference>
<evidence type="ECO:0000259" key="4">
    <source>
        <dbReference type="PROSITE" id="PS51379"/>
    </source>
</evidence>
<evidence type="ECO:0000256" key="2">
    <source>
        <dbReference type="ARBA" id="ARBA00023004"/>
    </source>
</evidence>
<dbReference type="SUPFAM" id="SSF46548">
    <property type="entry name" value="alpha-helical ferredoxin"/>
    <property type="match status" value="1"/>
</dbReference>
<dbReference type="Gene3D" id="3.30.70.3270">
    <property type="match status" value="1"/>
</dbReference>
<evidence type="ECO:0000256" key="1">
    <source>
        <dbReference type="ARBA" id="ARBA00022723"/>
    </source>
</evidence>
<keyword evidence="6" id="KW-1185">Reference proteome</keyword>
<dbReference type="InterPro" id="IPR017896">
    <property type="entry name" value="4Fe4S_Fe-S-bd"/>
</dbReference>
<keyword evidence="2" id="KW-0408">Iron</keyword>
<dbReference type="GO" id="GO:0051536">
    <property type="term" value="F:iron-sulfur cluster binding"/>
    <property type="evidence" value="ECO:0007669"/>
    <property type="project" value="UniProtKB-KW"/>
</dbReference>
<organism evidence="5 6">
    <name type="scientific">Desulfoferula mesophila</name>
    <dbReference type="NCBI Taxonomy" id="3058419"/>
    <lineage>
        <taxon>Bacteria</taxon>
        <taxon>Pseudomonadati</taxon>
        <taxon>Thermodesulfobacteriota</taxon>
        <taxon>Desulfarculia</taxon>
        <taxon>Desulfarculales</taxon>
        <taxon>Desulfarculaceae</taxon>
        <taxon>Desulfoferula</taxon>
    </lineage>
</organism>
<protein>
    <submittedName>
        <fullName evidence="5">4Fe-4S ferredoxin</fullName>
    </submittedName>
</protein>
<dbReference type="GO" id="GO:0046872">
    <property type="term" value="F:metal ion binding"/>
    <property type="evidence" value="ECO:0007669"/>
    <property type="project" value="UniProtKB-KW"/>
</dbReference>
<gene>
    <name evidence="5" type="ORF">FAK_06910</name>
</gene>
<dbReference type="PROSITE" id="PS00198">
    <property type="entry name" value="4FE4S_FER_1"/>
    <property type="match status" value="1"/>
</dbReference>
<accession>A0AAU9ECC4</accession>
<dbReference type="EMBL" id="AP028679">
    <property type="protein sequence ID" value="BEQ13625.1"/>
    <property type="molecule type" value="Genomic_DNA"/>
</dbReference>
<keyword evidence="1" id="KW-0479">Metal-binding</keyword>
<sequence length="262" mass="28528">MDTKQKIIARAKELLTSGEIDGFLALKQEGVHIAPHLFTDPEELDSLSLGDGQGLGDARYPLVKLLYSLAQRFPQEKFGVMVRGCDERALTQLAKEDRSSPLRAGRVVPVGFSCPEELAKACECAKPWPDALVAGEKGEGFPPPEADMADLMAELQQWFGEADRCLKCLGCKNSCPVCVCHECTLEEEAMLPQRQLPPTPNFLFTRAVHMVDRCVYCGLCEAACPAGIPLKKLYRLVAQLVGQGIPLVGASPRPQPQAPAQL</sequence>
<dbReference type="AlphaFoldDB" id="A0AAU9ECC4"/>
<dbReference type="PROSITE" id="PS51379">
    <property type="entry name" value="4FE4S_FER_2"/>
    <property type="match status" value="1"/>
</dbReference>
<reference evidence="6" key="1">
    <citation type="journal article" date="2023" name="Arch. Microbiol.">
        <title>Desulfoferula mesophilus gen. nov. sp. nov., a mesophilic sulfate-reducing bacterium isolated from a brackish lake sediment.</title>
        <authorList>
            <person name="Watanabe T."/>
            <person name="Yabe T."/>
            <person name="Tsuji J.M."/>
            <person name="Fukui M."/>
        </authorList>
    </citation>
    <scope>NUCLEOTIDE SEQUENCE [LARGE SCALE GENOMIC DNA]</scope>
    <source>
        <strain evidence="6">12FAK</strain>
    </source>
</reference>
<evidence type="ECO:0000256" key="3">
    <source>
        <dbReference type="ARBA" id="ARBA00023014"/>
    </source>
</evidence>
<proteinExistence type="predicted"/>